<organism evidence="1 2">
    <name type="scientific">Perkinsus chesapeaki</name>
    <name type="common">Clam parasite</name>
    <name type="synonym">Perkinsus andrewsi</name>
    <dbReference type="NCBI Taxonomy" id="330153"/>
    <lineage>
        <taxon>Eukaryota</taxon>
        <taxon>Sar</taxon>
        <taxon>Alveolata</taxon>
        <taxon>Perkinsozoa</taxon>
        <taxon>Perkinsea</taxon>
        <taxon>Perkinsida</taxon>
        <taxon>Perkinsidae</taxon>
        <taxon>Perkinsus</taxon>
    </lineage>
</organism>
<dbReference type="OrthoDB" id="10473316at2759"/>
<dbReference type="EMBL" id="JAAPAO010000825">
    <property type="protein sequence ID" value="KAF4653387.1"/>
    <property type="molecule type" value="Genomic_DNA"/>
</dbReference>
<proteinExistence type="predicted"/>
<protein>
    <submittedName>
        <fullName evidence="1">Uncharacterized protein</fullName>
    </submittedName>
</protein>
<dbReference type="AlphaFoldDB" id="A0A7J6L2L2"/>
<sequence length="157" mass="16539">MINDFLETLEPIVSDSESSDGEELEVEKSVSLHMFGGDALKPVERLLVCSGSAAAVRCGVSGLEVGGPVDSLRVDYVPSSSSAAVLTIPNRCSSSSVNRIMWEKLKPKEVVVATTREVSSTRGVDGIVYNLGSAKSEYPALPLGEAIDGPIAEIITQ</sequence>
<reference evidence="1 2" key="1">
    <citation type="submission" date="2020-04" db="EMBL/GenBank/DDBJ databases">
        <title>Perkinsus chesapeaki whole genome sequence.</title>
        <authorList>
            <person name="Bogema D.R."/>
        </authorList>
    </citation>
    <scope>NUCLEOTIDE SEQUENCE [LARGE SCALE GENOMIC DNA]</scope>
    <source>
        <strain evidence="1">ATCC PRA-425</strain>
    </source>
</reference>
<name>A0A7J6L2L2_PERCH</name>
<evidence type="ECO:0000313" key="1">
    <source>
        <dbReference type="EMBL" id="KAF4653387.1"/>
    </source>
</evidence>
<accession>A0A7J6L2L2</accession>
<comment type="caution">
    <text evidence="1">The sequence shown here is derived from an EMBL/GenBank/DDBJ whole genome shotgun (WGS) entry which is preliminary data.</text>
</comment>
<gene>
    <name evidence="1" type="ORF">FOL47_010554</name>
</gene>
<dbReference type="Proteomes" id="UP000591131">
    <property type="component" value="Unassembled WGS sequence"/>
</dbReference>
<keyword evidence="2" id="KW-1185">Reference proteome</keyword>
<evidence type="ECO:0000313" key="2">
    <source>
        <dbReference type="Proteomes" id="UP000591131"/>
    </source>
</evidence>